<feature type="transmembrane region" description="Helical" evidence="7">
    <location>
        <begin position="148"/>
        <end position="165"/>
    </location>
</feature>
<name>A0ABR7G3Z9_9FIRM</name>
<proteinExistence type="predicted"/>
<protein>
    <submittedName>
        <fullName evidence="8">Phospho-N-acetylmuramoyl-pentapeptide-transferase</fullName>
    </submittedName>
</protein>
<dbReference type="InterPro" id="IPR018480">
    <property type="entry name" value="PNAcMuramoyl-5peptid_Trfase_CS"/>
</dbReference>
<feature type="transmembrane region" description="Helical" evidence="7">
    <location>
        <begin position="197"/>
        <end position="215"/>
    </location>
</feature>
<feature type="transmembrane region" description="Helical" evidence="7">
    <location>
        <begin position="58"/>
        <end position="75"/>
    </location>
</feature>
<reference evidence="8 9" key="1">
    <citation type="submission" date="2020-08" db="EMBL/GenBank/DDBJ databases">
        <title>Genome public.</title>
        <authorList>
            <person name="Liu C."/>
            <person name="Sun Q."/>
        </authorList>
    </citation>
    <scope>NUCLEOTIDE SEQUENCE [LARGE SCALE GENOMIC DNA]</scope>
    <source>
        <strain evidence="8 9">NSJ-43</strain>
    </source>
</reference>
<feature type="transmembrane region" description="Helical" evidence="7">
    <location>
        <begin position="172"/>
        <end position="191"/>
    </location>
</feature>
<dbReference type="Pfam" id="PF00953">
    <property type="entry name" value="Glycos_transf_4"/>
    <property type="match status" value="1"/>
</dbReference>
<evidence type="ECO:0000256" key="3">
    <source>
        <dbReference type="ARBA" id="ARBA00022679"/>
    </source>
</evidence>
<feature type="transmembrane region" description="Helical" evidence="7">
    <location>
        <begin position="247"/>
        <end position="269"/>
    </location>
</feature>
<evidence type="ECO:0000256" key="7">
    <source>
        <dbReference type="SAM" id="Phobius"/>
    </source>
</evidence>
<keyword evidence="3" id="KW-0808">Transferase</keyword>
<dbReference type="PANTHER" id="PTHR22926">
    <property type="entry name" value="PHOSPHO-N-ACETYLMURAMOYL-PENTAPEPTIDE-TRANSFERASE"/>
    <property type="match status" value="1"/>
</dbReference>
<feature type="transmembrane region" description="Helical" evidence="7">
    <location>
        <begin position="111"/>
        <end position="128"/>
    </location>
</feature>
<dbReference type="EMBL" id="JACOPD010000010">
    <property type="protein sequence ID" value="MBC5681768.1"/>
    <property type="molecule type" value="Genomic_DNA"/>
</dbReference>
<feature type="transmembrane region" description="Helical" evidence="7">
    <location>
        <begin position="300"/>
        <end position="319"/>
    </location>
</feature>
<dbReference type="InterPro" id="IPR000715">
    <property type="entry name" value="Glycosyl_transferase_4"/>
</dbReference>
<feature type="transmembrane region" description="Helical" evidence="7">
    <location>
        <begin position="13"/>
        <end position="37"/>
    </location>
</feature>
<comment type="caution">
    <text evidence="8">The sequence shown here is derived from an EMBL/GenBank/DDBJ whole genome shotgun (WGS) entry which is preliminary data.</text>
</comment>
<keyword evidence="6 7" id="KW-0472">Membrane</keyword>
<evidence type="ECO:0000256" key="2">
    <source>
        <dbReference type="ARBA" id="ARBA00022475"/>
    </source>
</evidence>
<dbReference type="RefSeq" id="WP_021865598.1">
    <property type="nucleotide sequence ID" value="NZ_JACOPD010000010.1"/>
</dbReference>
<evidence type="ECO:0000256" key="6">
    <source>
        <dbReference type="ARBA" id="ARBA00023136"/>
    </source>
</evidence>
<feature type="transmembrane region" description="Helical" evidence="7">
    <location>
        <begin position="81"/>
        <end position="99"/>
    </location>
</feature>
<dbReference type="PROSITE" id="PS01348">
    <property type="entry name" value="MRAY_2"/>
    <property type="match status" value="1"/>
</dbReference>
<evidence type="ECO:0000313" key="8">
    <source>
        <dbReference type="EMBL" id="MBC5681768.1"/>
    </source>
</evidence>
<keyword evidence="5 7" id="KW-1133">Transmembrane helix</keyword>
<sequence>MIYYLIGYDYIKIITFISVIFAFALTCLLIVLGKNILPRDAGRAYAINGSKSVGKPRGAGIIFILTFTLSSVLFIPMDAELVIYLILVLAAMLSGYLDDSSQTPWGGLKKGLIDFAIAIMAAFTYLHYNPNTFDIALFSKTVTLNPVIYGLLIVILVWVSINVTNCSDGVDGLCGTLSAVTLTSAYVLFKVFEIEPYFRHTILLMTVCILGYLWFNASPSKLLMGDAGSRAIGLFIAFTFLKLHHPLLYIPMAIMLILDGGLGLIKVSFMRFLHINLFKNLRTPIHDHMRKKLEWSDAQVVFRFTIIQLVICIGCIYAIM</sequence>
<keyword evidence="4 7" id="KW-0812">Transmembrane</keyword>
<dbReference type="PANTHER" id="PTHR22926:SF3">
    <property type="entry name" value="UNDECAPRENYL-PHOSPHATE ALPHA-N-ACETYLGLUCOSAMINYL 1-PHOSPHATE TRANSFERASE"/>
    <property type="match status" value="1"/>
</dbReference>
<dbReference type="Proteomes" id="UP000628463">
    <property type="component" value="Unassembled WGS sequence"/>
</dbReference>
<comment type="subcellular location">
    <subcellularLocation>
        <location evidence="1">Cell membrane</location>
        <topology evidence="1">Multi-pass membrane protein</topology>
    </subcellularLocation>
</comment>
<keyword evidence="9" id="KW-1185">Reference proteome</keyword>
<keyword evidence="2" id="KW-1003">Cell membrane</keyword>
<evidence type="ECO:0000313" key="9">
    <source>
        <dbReference type="Proteomes" id="UP000628463"/>
    </source>
</evidence>
<evidence type="ECO:0000256" key="5">
    <source>
        <dbReference type="ARBA" id="ARBA00022989"/>
    </source>
</evidence>
<evidence type="ECO:0000256" key="1">
    <source>
        <dbReference type="ARBA" id="ARBA00004651"/>
    </source>
</evidence>
<gene>
    <name evidence="8" type="ORF">H8S01_12475</name>
</gene>
<accession>A0ABR7G3Z9</accession>
<organism evidence="8 9">
    <name type="scientific">Lachnospira hominis</name>
    <name type="common">ex Liu et al. 2021</name>
    <dbReference type="NCBI Taxonomy" id="2763051"/>
    <lineage>
        <taxon>Bacteria</taxon>
        <taxon>Bacillati</taxon>
        <taxon>Bacillota</taxon>
        <taxon>Clostridia</taxon>
        <taxon>Lachnospirales</taxon>
        <taxon>Lachnospiraceae</taxon>
        <taxon>Lachnospira</taxon>
    </lineage>
</organism>
<evidence type="ECO:0000256" key="4">
    <source>
        <dbReference type="ARBA" id="ARBA00022692"/>
    </source>
</evidence>